<sequence length="805" mass="86806">MQKDRSAIRYEQFARPRSNNRKWAGMGAAFSFLALAGAGAYFLLGEESAAHGPPPALSRAGGPIANEAYQWKAVAIGAGGFITGLSQDPSGKTMVVRTDVYGAYIWDAKGDRWQQLLTAPAMPQVDRVQDGIAQGVYEIAVAPSSPDRIYMAIKGRVYRTDDGGRNWTLPSMPEPLGWDANSAYRTQGPYLAVDPVNPDLVFLGSPFDGLWRSADGGAHWTRVSSIPVGVDRSDAPGLQMPGTMIWFEQALGGRASGRIFSQVSGRGVYVSSDKGLSFTPLSSGTAHPMTIRRAVFDRKGIFFCVDEKSQAIWAYEKGSWRNVSEQAGLPPMGFVAIAANPSADQLVVFDGSGAGYQSSDGGRTWGSLSHTARAGEKDPPWLRIADQSFFATADIHFDAKVPNRLWVAAGMGVFHADLPPGSVVAQWESQSRGIEELVANDVVQAPGQSPAFAAWDFGIHVKDDLNAYSTGYGPRERVLIAAQQLDWSPADPRFMVTNASDTRLSCCWQDGNAVLAGTSKDGGRSWRKFASLPVPPGTKEDDAWRMSFGTIAVSASDPKNIVWAPAFNRQPFVTGDQGASWRPVNLPGAVGDTPGSFKEFYYQRKTLAADKVKGGTFYLYHSGEAPNMLLAGLWRSRDAGESWQKVFGGEISPQSNYAAKLRAVPGKEGHLFFTSGHSTASDTRLRRSLDGGAHWSILETVDRVDDVAFGKAAPGAAYPTIFLSGRVGGIYGIWRSVDDTKSWQRLVDFPAGTLDQVTVMAGDPDIFGRVYLGYKGSGWIWGEPAPCKPAPLASLEPRQCSKVGG</sequence>
<organism evidence="2 3">
    <name type="scientific">Sphingobium yanoikuyae</name>
    <name type="common">Sphingomonas yanoikuyae</name>
    <dbReference type="NCBI Taxonomy" id="13690"/>
    <lineage>
        <taxon>Bacteria</taxon>
        <taxon>Pseudomonadati</taxon>
        <taxon>Pseudomonadota</taxon>
        <taxon>Alphaproteobacteria</taxon>
        <taxon>Sphingomonadales</taxon>
        <taxon>Sphingomonadaceae</taxon>
        <taxon>Sphingobium</taxon>
    </lineage>
</organism>
<dbReference type="SUPFAM" id="SSF110296">
    <property type="entry name" value="Oligoxyloglucan reducing end-specific cellobiohydrolase"/>
    <property type="match status" value="2"/>
</dbReference>
<dbReference type="InterPro" id="IPR052025">
    <property type="entry name" value="Xyloglucanase_GH74"/>
</dbReference>
<dbReference type="CDD" id="cd15482">
    <property type="entry name" value="Sialidase_non-viral"/>
    <property type="match status" value="1"/>
</dbReference>
<evidence type="ECO:0008006" key="4">
    <source>
        <dbReference type="Google" id="ProtNLM"/>
    </source>
</evidence>
<evidence type="ECO:0000256" key="1">
    <source>
        <dbReference type="SAM" id="Phobius"/>
    </source>
</evidence>
<dbReference type="InterPro" id="IPR015943">
    <property type="entry name" value="WD40/YVTN_repeat-like_dom_sf"/>
</dbReference>
<keyword evidence="1" id="KW-1133">Transmembrane helix</keyword>
<reference evidence="2 3" key="1">
    <citation type="submission" date="2018-10" db="EMBL/GenBank/DDBJ databases">
        <title>Characterization and genome analysis of a novel bacterium Sphingobium yanoikuyae SJTF8 capable of degrading PAHs.</title>
        <authorList>
            <person name="Yin C."/>
            <person name="Xiong W."/>
            <person name="Liang R."/>
        </authorList>
    </citation>
    <scope>NUCLEOTIDE SEQUENCE [LARGE SCALE GENOMIC DNA]</scope>
    <source>
        <strain evidence="2 3">SJTF8</strain>
    </source>
</reference>
<dbReference type="AlphaFoldDB" id="A0A3G2UPQ9"/>
<keyword evidence="1" id="KW-0812">Transmembrane</keyword>
<dbReference type="RefSeq" id="WP_122129654.1">
    <property type="nucleotide sequence ID" value="NZ_CP033230.1"/>
</dbReference>
<protein>
    <recommendedName>
        <fullName evidence="4">Exo-alpha-sialidase</fullName>
    </recommendedName>
</protein>
<gene>
    <name evidence="2" type="ORF">EBF16_10060</name>
</gene>
<feature type="transmembrane region" description="Helical" evidence="1">
    <location>
        <begin position="23"/>
        <end position="44"/>
    </location>
</feature>
<evidence type="ECO:0000313" key="2">
    <source>
        <dbReference type="EMBL" id="AYO77207.1"/>
    </source>
</evidence>
<dbReference type="EMBL" id="CP033230">
    <property type="protein sequence ID" value="AYO77207.1"/>
    <property type="molecule type" value="Genomic_DNA"/>
</dbReference>
<dbReference type="Proteomes" id="UP000280708">
    <property type="component" value="Chromosome"/>
</dbReference>
<dbReference type="GO" id="GO:0010411">
    <property type="term" value="P:xyloglucan metabolic process"/>
    <property type="evidence" value="ECO:0007669"/>
    <property type="project" value="TreeGrafter"/>
</dbReference>
<accession>A0A3G2UPQ9</accession>
<name>A0A3G2UPQ9_SPHYA</name>
<dbReference type="Gene3D" id="2.130.10.10">
    <property type="entry name" value="YVTN repeat-like/Quinoprotein amine dehydrogenase"/>
    <property type="match status" value="2"/>
</dbReference>
<dbReference type="PANTHER" id="PTHR43739:SF5">
    <property type="entry name" value="EXO-ALPHA-SIALIDASE"/>
    <property type="match status" value="1"/>
</dbReference>
<proteinExistence type="predicted"/>
<evidence type="ECO:0000313" key="3">
    <source>
        <dbReference type="Proteomes" id="UP000280708"/>
    </source>
</evidence>
<keyword evidence="1" id="KW-0472">Membrane</keyword>
<dbReference type="PANTHER" id="PTHR43739">
    <property type="entry name" value="XYLOGLUCANASE (EUROFUNG)"/>
    <property type="match status" value="1"/>
</dbReference>